<comment type="caution">
    <text evidence="2">The sequence shown here is derived from an EMBL/GenBank/DDBJ whole genome shotgun (WGS) entry which is preliminary data.</text>
</comment>
<dbReference type="Gene3D" id="2.60.120.10">
    <property type="entry name" value="Jelly Rolls"/>
    <property type="match status" value="2"/>
</dbReference>
<gene>
    <name evidence="2" type="ORF">ACFODZ_09560</name>
</gene>
<protein>
    <submittedName>
        <fullName evidence="2">Cupin domain-containing protein</fullName>
    </submittedName>
</protein>
<keyword evidence="3" id="KW-1185">Reference proteome</keyword>
<proteinExistence type="predicted"/>
<evidence type="ECO:0000259" key="1">
    <source>
        <dbReference type="Pfam" id="PF07883"/>
    </source>
</evidence>
<dbReference type="InterPro" id="IPR014710">
    <property type="entry name" value="RmlC-like_jellyroll"/>
</dbReference>
<feature type="domain" description="Cupin type-2" evidence="1">
    <location>
        <begin position="150"/>
        <end position="209"/>
    </location>
</feature>
<sequence>MNDWQQQAHIKISCRELATEATFLQELGFRTEQVFPADNPRYMILTGWGLVLRLERGLPVNDLTLLLPENAPQTDEFCVSPSGVTVVRQSKVQQLSSSWSEPEFVVNRLSEEASWVTGRAGMRYRDLLPGRLNGLMIASNICIPDGGLVADQVHFHEVGFQLIACTKGWVTVVYEDQGEPFRLTAGDCVTQPPGIRHRVIESSDAMEVIEIGLPAEHLTSMDHQMKLPNEQLFRDRLYHGQRFSHHKHREAQWEDWQGAQWQRCASEVATDSGGLFAVNYFRTGSAQTPALSWSHQNPLRWYYLISGCCELQQHDGRVLPLSAGDSFLLPANQSVSFSQADDEFQCLELVMMKQPDEFL</sequence>
<dbReference type="RefSeq" id="WP_077411190.1">
    <property type="nucleotide sequence ID" value="NZ_JBHRTS010000004.1"/>
</dbReference>
<dbReference type="InterPro" id="IPR011051">
    <property type="entry name" value="RmlC_Cupin_sf"/>
</dbReference>
<name>A0ABV7J979_9GAMM</name>
<evidence type="ECO:0000313" key="3">
    <source>
        <dbReference type="Proteomes" id="UP001595533"/>
    </source>
</evidence>
<dbReference type="Proteomes" id="UP001595533">
    <property type="component" value="Unassembled WGS sequence"/>
</dbReference>
<dbReference type="InterPro" id="IPR013096">
    <property type="entry name" value="Cupin_2"/>
</dbReference>
<dbReference type="EMBL" id="JBHRTS010000004">
    <property type="protein sequence ID" value="MFC3194484.1"/>
    <property type="molecule type" value="Genomic_DNA"/>
</dbReference>
<accession>A0ABV7J979</accession>
<dbReference type="Pfam" id="PF07883">
    <property type="entry name" value="Cupin_2"/>
    <property type="match status" value="1"/>
</dbReference>
<dbReference type="SUPFAM" id="SSF51182">
    <property type="entry name" value="RmlC-like cupins"/>
    <property type="match status" value="1"/>
</dbReference>
<organism evidence="2 3">
    <name type="scientific">Marinicella sediminis</name>
    <dbReference type="NCBI Taxonomy" id="1792834"/>
    <lineage>
        <taxon>Bacteria</taxon>
        <taxon>Pseudomonadati</taxon>
        <taxon>Pseudomonadota</taxon>
        <taxon>Gammaproteobacteria</taxon>
        <taxon>Lysobacterales</taxon>
        <taxon>Marinicellaceae</taxon>
        <taxon>Marinicella</taxon>
    </lineage>
</organism>
<reference evidence="3" key="1">
    <citation type="journal article" date="2019" name="Int. J. Syst. Evol. Microbiol.">
        <title>The Global Catalogue of Microorganisms (GCM) 10K type strain sequencing project: providing services to taxonomists for standard genome sequencing and annotation.</title>
        <authorList>
            <consortium name="The Broad Institute Genomics Platform"/>
            <consortium name="The Broad Institute Genome Sequencing Center for Infectious Disease"/>
            <person name="Wu L."/>
            <person name="Ma J."/>
        </authorList>
    </citation>
    <scope>NUCLEOTIDE SEQUENCE [LARGE SCALE GENOMIC DNA]</scope>
    <source>
        <strain evidence="3">KCTC 42953</strain>
    </source>
</reference>
<evidence type="ECO:0000313" key="2">
    <source>
        <dbReference type="EMBL" id="MFC3194484.1"/>
    </source>
</evidence>